<evidence type="ECO:0000313" key="3">
    <source>
        <dbReference type="Proteomes" id="UP000051324"/>
    </source>
</evidence>
<sequence length="63" mass="7449">MAETKSQKKASQKWNEKNRAHRSYLTARSSARGFIRNKATLDDLNELQELINKRFEELKKLDI</sequence>
<gene>
    <name evidence="2" type="ORF">FC32_GL000498</name>
</gene>
<dbReference type="STRING" id="1423724.FC32_GL000498"/>
<evidence type="ECO:0000313" key="2">
    <source>
        <dbReference type="EMBL" id="KRL84602.1"/>
    </source>
</evidence>
<dbReference type="eggNOG" id="ENOG5033A22">
    <property type="taxonomic scope" value="Bacteria"/>
</dbReference>
<organism evidence="2 3">
    <name type="scientific">Ligilactobacillus apodemi DSM 16634 = JCM 16172</name>
    <dbReference type="NCBI Taxonomy" id="1423724"/>
    <lineage>
        <taxon>Bacteria</taxon>
        <taxon>Bacillati</taxon>
        <taxon>Bacillota</taxon>
        <taxon>Bacilli</taxon>
        <taxon>Lactobacillales</taxon>
        <taxon>Lactobacillaceae</taxon>
        <taxon>Ligilactobacillus</taxon>
    </lineage>
</organism>
<dbReference type="RefSeq" id="WP_025087449.1">
    <property type="nucleotide sequence ID" value="NZ_AZFT01000049.1"/>
</dbReference>
<name>A0A0R1TZQ7_9LACO</name>
<dbReference type="EMBL" id="AZFT01000049">
    <property type="protein sequence ID" value="KRL84602.1"/>
    <property type="molecule type" value="Genomic_DNA"/>
</dbReference>
<comment type="caution">
    <text evidence="2">The sequence shown here is derived from an EMBL/GenBank/DDBJ whole genome shotgun (WGS) entry which is preliminary data.</text>
</comment>
<keyword evidence="3" id="KW-1185">Reference proteome</keyword>
<accession>A0A0R1TZQ7</accession>
<dbReference type="PATRIC" id="fig|1423724.4.peg.523"/>
<evidence type="ECO:0000256" key="1">
    <source>
        <dbReference type="SAM" id="MobiDB-lite"/>
    </source>
</evidence>
<proteinExistence type="predicted"/>
<reference evidence="2 3" key="1">
    <citation type="journal article" date="2015" name="Genome Announc.">
        <title>Expanding the biotechnology potential of lactobacilli through comparative genomics of 213 strains and associated genera.</title>
        <authorList>
            <person name="Sun Z."/>
            <person name="Harris H.M."/>
            <person name="McCann A."/>
            <person name="Guo C."/>
            <person name="Argimon S."/>
            <person name="Zhang W."/>
            <person name="Yang X."/>
            <person name="Jeffery I.B."/>
            <person name="Cooney J.C."/>
            <person name="Kagawa T.F."/>
            <person name="Liu W."/>
            <person name="Song Y."/>
            <person name="Salvetti E."/>
            <person name="Wrobel A."/>
            <person name="Rasinkangas P."/>
            <person name="Parkhill J."/>
            <person name="Rea M.C."/>
            <person name="O'Sullivan O."/>
            <person name="Ritari J."/>
            <person name="Douillard F.P."/>
            <person name="Paul Ross R."/>
            <person name="Yang R."/>
            <person name="Briner A.E."/>
            <person name="Felis G.E."/>
            <person name="de Vos W.M."/>
            <person name="Barrangou R."/>
            <person name="Klaenhammer T.R."/>
            <person name="Caufield P.W."/>
            <person name="Cui Y."/>
            <person name="Zhang H."/>
            <person name="O'Toole P.W."/>
        </authorList>
    </citation>
    <scope>NUCLEOTIDE SEQUENCE [LARGE SCALE GENOMIC DNA]</scope>
    <source>
        <strain evidence="2 3">DSM 16634</strain>
    </source>
</reference>
<dbReference type="Proteomes" id="UP000051324">
    <property type="component" value="Unassembled WGS sequence"/>
</dbReference>
<protein>
    <submittedName>
        <fullName evidence="2">Uncharacterized protein</fullName>
    </submittedName>
</protein>
<dbReference type="OrthoDB" id="1699217at2"/>
<feature type="region of interest" description="Disordered" evidence="1">
    <location>
        <begin position="1"/>
        <end position="22"/>
    </location>
</feature>
<dbReference type="AlphaFoldDB" id="A0A0R1TZQ7"/>